<feature type="domain" description="Glycoside hydrolase family 57 N-terminal" evidence="7">
    <location>
        <begin position="8"/>
        <end position="284"/>
    </location>
</feature>
<dbReference type="GO" id="GO:0005975">
    <property type="term" value="P:carbohydrate metabolic process"/>
    <property type="evidence" value="ECO:0007669"/>
    <property type="project" value="InterPro"/>
</dbReference>
<keyword evidence="5" id="KW-0808">Transferase</keyword>
<dbReference type="EC" id="2.4.1.21" evidence="3"/>
<name>A0AAW6U2D5_9BACT</name>
<dbReference type="Proteomes" id="UP001431776">
    <property type="component" value="Unassembled WGS sequence"/>
</dbReference>
<evidence type="ECO:0000256" key="6">
    <source>
        <dbReference type="ARBA" id="ARBA00023277"/>
    </source>
</evidence>
<dbReference type="EMBL" id="JASCXX010000013">
    <property type="protein sequence ID" value="MDI6449776.1"/>
    <property type="molecule type" value="Genomic_DNA"/>
</dbReference>
<comment type="similarity">
    <text evidence="2">Belongs to the glycosyl hydrolase 57 family.</text>
</comment>
<dbReference type="InterPro" id="IPR052046">
    <property type="entry name" value="GH57_Enzymes"/>
</dbReference>
<dbReference type="SUPFAM" id="SSF88713">
    <property type="entry name" value="Glycoside hydrolase/deacetylase"/>
    <property type="match status" value="1"/>
</dbReference>
<dbReference type="PANTHER" id="PTHR36306">
    <property type="entry name" value="ALPHA-AMYLASE-RELATED-RELATED"/>
    <property type="match status" value="1"/>
</dbReference>
<evidence type="ECO:0000313" key="9">
    <source>
        <dbReference type="EMBL" id="MDI6449776.1"/>
    </source>
</evidence>
<sequence length="917" mass="103358">MPLVTLCLRMHEPFRLAADGATFLWDERNQAVFAHRAERCYLPTVRLFTDLVKTHIDFKVCYCISGTFLEQAELYEPQVIGALADSFNAGRHTRQVELLEQTYHHSLTSFFADKEKTEFKQQVSLHRQKIHDFFGVRPTAFANTDLLYNNEFANVVADMGYKAALCEPCGKMIDGRTGEAIATNRVFRAKGRHGRARKFAVLPRNAVLSRELVSRLGAPSFTAHEYAARLHQSGGEVVLIVCDFPLIETGTPAYEQMEAFWRGLRDEFAEHVDLMAANPTEVAEWFQITDCPMIDCPCPECPCGTGADVHGPTLLRSQAQRILFRRVEGMEEQATRAGGELLRKFRYLTTSDHWRYLETADAARTLPCEAVSPYDSPATAAFALTHATDELAFAIRNFNIRQTSDQTPVIIITPETARLPSEGMGQFARYVSGKSGGLGEVISALCMGLSERRIPVHLITMNLTRRFREEAGLSETEWIQKRHQLNPENVHLVSSSIFEGYRSAYEGWPLANAAEFQRQIVNTYIKEIRSKYEGRAILHTNDWMAGGVALAYAALRRIPILHTVHNTHTGHIPLEMLYGVNLQKLWDALYVSIDQQKRCVDAHATAIKNATKVSYVGEKFLKEVVEDYFLDRPIIPWSVREETKIKFRNRCACVIPNGISPEVFPENQPENPDLDAPGLAKRYGPFDNILAAKRLNLLKFQHKMGLKIDSEALLLYWPSRLDPMQKGIELLEEIAGGFVYQHPDVQIAVVADPVGGDNTHAEIMGRIACASGGRIAYRRFDQDLSMLGYAAAADVFGASLYEPFGQIDVVGNIHGATATNRDTGGYSDKITQLSLRAWGAPIDSGNGVLFRNYDTGGLWWGLSKAVDHLRYFKNRPREWEKQMRRIMQHARKTWSLDNMVARYITAYEELNEGKPLV</sequence>
<evidence type="ECO:0000256" key="4">
    <source>
        <dbReference type="ARBA" id="ARBA00022676"/>
    </source>
</evidence>
<keyword evidence="10" id="KW-1185">Reference proteome</keyword>
<dbReference type="Gene3D" id="3.40.50.2000">
    <property type="entry name" value="Glycogen Phosphorylase B"/>
    <property type="match status" value="2"/>
</dbReference>
<comment type="catalytic activity">
    <reaction evidence="1">
        <text>[(1-&gt;4)-alpha-D-glucosyl](n) + ADP-alpha-D-glucose = [(1-&gt;4)-alpha-D-glucosyl](n+1) + ADP + H(+)</text>
        <dbReference type="Rhea" id="RHEA:18189"/>
        <dbReference type="Rhea" id="RHEA-COMP:9584"/>
        <dbReference type="Rhea" id="RHEA-COMP:9587"/>
        <dbReference type="ChEBI" id="CHEBI:15378"/>
        <dbReference type="ChEBI" id="CHEBI:15444"/>
        <dbReference type="ChEBI" id="CHEBI:57498"/>
        <dbReference type="ChEBI" id="CHEBI:456216"/>
        <dbReference type="EC" id="2.4.1.21"/>
    </reaction>
</comment>
<evidence type="ECO:0000259" key="7">
    <source>
        <dbReference type="Pfam" id="PF03065"/>
    </source>
</evidence>
<evidence type="ECO:0000256" key="1">
    <source>
        <dbReference type="ARBA" id="ARBA00001478"/>
    </source>
</evidence>
<evidence type="ECO:0000259" key="8">
    <source>
        <dbReference type="Pfam" id="PF08323"/>
    </source>
</evidence>
<dbReference type="Pfam" id="PF03065">
    <property type="entry name" value="Glyco_hydro_57"/>
    <property type="match status" value="1"/>
</dbReference>
<evidence type="ECO:0000256" key="2">
    <source>
        <dbReference type="ARBA" id="ARBA00006821"/>
    </source>
</evidence>
<evidence type="ECO:0000256" key="5">
    <source>
        <dbReference type="ARBA" id="ARBA00022679"/>
    </source>
</evidence>
<proteinExistence type="inferred from homology"/>
<dbReference type="Pfam" id="PF08323">
    <property type="entry name" value="Glyco_transf_5"/>
    <property type="match status" value="1"/>
</dbReference>
<dbReference type="RefSeq" id="WP_349245185.1">
    <property type="nucleotide sequence ID" value="NZ_JASCXX010000013.1"/>
</dbReference>
<dbReference type="Gene3D" id="3.20.110.20">
    <property type="match status" value="1"/>
</dbReference>
<dbReference type="AlphaFoldDB" id="A0AAW6U2D5"/>
<organism evidence="9 10">
    <name type="scientific">Anaerobaca lacustris</name>
    <dbReference type="NCBI Taxonomy" id="3044600"/>
    <lineage>
        <taxon>Bacteria</taxon>
        <taxon>Pseudomonadati</taxon>
        <taxon>Planctomycetota</taxon>
        <taxon>Phycisphaerae</taxon>
        <taxon>Sedimentisphaerales</taxon>
        <taxon>Anaerobacaceae</taxon>
        <taxon>Anaerobaca</taxon>
    </lineage>
</organism>
<evidence type="ECO:0000313" key="10">
    <source>
        <dbReference type="Proteomes" id="UP001431776"/>
    </source>
</evidence>
<dbReference type="PANTHER" id="PTHR36306:SF1">
    <property type="entry name" value="ALPHA-AMYLASE-RELATED"/>
    <property type="match status" value="1"/>
</dbReference>
<reference evidence="9" key="1">
    <citation type="submission" date="2023-05" db="EMBL/GenBank/DDBJ databases">
        <title>Anaerotaeda fermentans gen. nov., sp. nov., a novel anaerobic planctomycete of the new family within the order Sedimentisphaerales isolated from Taman Peninsula, Russia.</title>
        <authorList>
            <person name="Khomyakova M.A."/>
            <person name="Merkel A.Y."/>
            <person name="Slobodkin A.I."/>
        </authorList>
    </citation>
    <scope>NUCLEOTIDE SEQUENCE</scope>
    <source>
        <strain evidence="9">M17dextr</strain>
    </source>
</reference>
<keyword evidence="6" id="KW-0119">Carbohydrate metabolism</keyword>
<feature type="domain" description="Starch synthase catalytic" evidence="8">
    <location>
        <begin position="434"/>
        <end position="629"/>
    </location>
</feature>
<dbReference type="InterPro" id="IPR011330">
    <property type="entry name" value="Glyco_hydro/deAcase_b/a-brl"/>
</dbReference>
<dbReference type="SUPFAM" id="SSF53756">
    <property type="entry name" value="UDP-Glycosyltransferase/glycogen phosphorylase"/>
    <property type="match status" value="1"/>
</dbReference>
<evidence type="ECO:0000256" key="3">
    <source>
        <dbReference type="ARBA" id="ARBA00012588"/>
    </source>
</evidence>
<accession>A0AAW6U2D5</accession>
<dbReference type="InterPro" id="IPR004300">
    <property type="entry name" value="Glyco_hydro_57_N"/>
</dbReference>
<gene>
    <name evidence="9" type="ORF">QJ522_12025</name>
</gene>
<protein>
    <recommendedName>
        <fullName evidence="3">starch synthase</fullName>
        <ecNumber evidence="3">2.4.1.21</ecNumber>
    </recommendedName>
</protein>
<keyword evidence="4" id="KW-0328">Glycosyltransferase</keyword>
<dbReference type="InterPro" id="IPR013534">
    <property type="entry name" value="Starch_synth_cat_dom"/>
</dbReference>
<dbReference type="GO" id="GO:0009011">
    <property type="term" value="F:alpha-1,4-glucan glucosyltransferase (ADP-glucose donor) activity"/>
    <property type="evidence" value="ECO:0007669"/>
    <property type="project" value="UniProtKB-EC"/>
</dbReference>
<comment type="caution">
    <text evidence="9">The sequence shown here is derived from an EMBL/GenBank/DDBJ whole genome shotgun (WGS) entry which is preliminary data.</text>
</comment>